<keyword evidence="4" id="KW-1185">Reference proteome</keyword>
<protein>
    <submittedName>
        <fullName evidence="3">DUF397 domain-containing protein</fullName>
    </submittedName>
</protein>
<organism evidence="3 4">
    <name type="scientific">Peterkaempfera bronchialis</name>
    <dbReference type="NCBI Taxonomy" id="2126346"/>
    <lineage>
        <taxon>Bacteria</taxon>
        <taxon>Bacillati</taxon>
        <taxon>Actinomycetota</taxon>
        <taxon>Actinomycetes</taxon>
        <taxon>Kitasatosporales</taxon>
        <taxon>Streptomycetaceae</taxon>
        <taxon>Peterkaempfera</taxon>
    </lineage>
</organism>
<dbReference type="InterPro" id="IPR007278">
    <property type="entry name" value="DUF397"/>
</dbReference>
<feature type="region of interest" description="Disordered" evidence="1">
    <location>
        <begin position="1"/>
        <end position="40"/>
    </location>
</feature>
<evidence type="ECO:0000313" key="4">
    <source>
        <dbReference type="Proteomes" id="UP000249340"/>
    </source>
</evidence>
<gene>
    <name evidence="3" type="ORF">C7M71_013790</name>
</gene>
<dbReference type="AlphaFoldDB" id="A0A345SX93"/>
<dbReference type="RefSeq" id="WP_111492946.1">
    <property type="nucleotide sequence ID" value="NZ_CP031264.1"/>
</dbReference>
<evidence type="ECO:0000256" key="1">
    <source>
        <dbReference type="SAM" id="MobiDB-lite"/>
    </source>
</evidence>
<dbReference type="EMBL" id="CP031264">
    <property type="protein sequence ID" value="AXI78348.1"/>
    <property type="molecule type" value="Genomic_DNA"/>
</dbReference>
<dbReference type="OrthoDB" id="4570646at2"/>
<evidence type="ECO:0000259" key="2">
    <source>
        <dbReference type="Pfam" id="PF04149"/>
    </source>
</evidence>
<sequence length="67" mass="7108">MISPDVWKKSSYSGGNNNCVEVTGTSGDAPQVLVRDSKDPHGPKLGYSGMAWSAFVSALRAGELSRH</sequence>
<dbReference type="Pfam" id="PF04149">
    <property type="entry name" value="DUF397"/>
    <property type="match status" value="1"/>
</dbReference>
<name>A0A345SX93_9ACTN</name>
<evidence type="ECO:0000313" key="3">
    <source>
        <dbReference type="EMBL" id="AXI78348.1"/>
    </source>
</evidence>
<dbReference type="KEGG" id="stri:C7M71_013790"/>
<feature type="domain" description="DUF397" evidence="2">
    <location>
        <begin position="6"/>
        <end position="60"/>
    </location>
</feature>
<reference evidence="4" key="1">
    <citation type="submission" date="2018-07" db="EMBL/GenBank/DDBJ databases">
        <title>Streptacidiphilus bronchialis DSM 106435 chromosome.</title>
        <authorList>
            <person name="Batra D."/>
            <person name="Gulvik C.A."/>
        </authorList>
    </citation>
    <scope>NUCLEOTIDE SEQUENCE [LARGE SCALE GENOMIC DNA]</scope>
    <source>
        <strain evidence="4">DSM 106435</strain>
    </source>
</reference>
<feature type="compositionally biased region" description="Polar residues" evidence="1">
    <location>
        <begin position="10"/>
        <end position="28"/>
    </location>
</feature>
<proteinExistence type="predicted"/>
<dbReference type="Proteomes" id="UP000249340">
    <property type="component" value="Chromosome"/>
</dbReference>
<accession>A0A345SX93</accession>